<keyword evidence="3" id="KW-0813">Transport</keyword>
<keyword evidence="4" id="KW-1003">Cell membrane</keyword>
<dbReference type="Pfam" id="PF03544">
    <property type="entry name" value="TonB_C"/>
    <property type="match status" value="2"/>
</dbReference>
<evidence type="ECO:0000256" key="1">
    <source>
        <dbReference type="ARBA" id="ARBA00004383"/>
    </source>
</evidence>
<dbReference type="InterPro" id="IPR008969">
    <property type="entry name" value="CarboxyPept-like_regulatory"/>
</dbReference>
<dbReference type="PANTHER" id="PTHR33446">
    <property type="entry name" value="PROTEIN TONB-RELATED"/>
    <property type="match status" value="1"/>
</dbReference>
<dbReference type="InterPro" id="IPR051045">
    <property type="entry name" value="TonB-dependent_transducer"/>
</dbReference>
<dbReference type="InterPro" id="IPR037682">
    <property type="entry name" value="TonB_C"/>
</dbReference>
<dbReference type="Gene3D" id="2.60.40.1120">
    <property type="entry name" value="Carboxypeptidase-like, regulatory domain"/>
    <property type="match status" value="1"/>
</dbReference>
<sequence>MKRGKQTCRILKEIRRQIAEANDIEFITSECQYKEDCLGTCPKCEAEVRYLEQELEHRRMTGKLVTLAGISAGMLTMNTYAQSGGSGNTITSSSKIELQDSLKPSKEAIIIGYIPVQQYDETDRCTVPVKQTKISKIEIAGSVKDECGNVLLGASIREKGTNNGTRSQTDGTFSLQVSGKYPVIVSCIGYSPIKIPVKLLSDSLQIILEELWEGEVMPMTEYNGNSKRKNIIKQDSLSHRTEAEFPGGMQALLEYLKINIEYPLLPEEHGINGGVVVKFIIDKDGKIKYPRISRSVDPVLDRMALERIWQMPQWKPATENGSSIPYEYVVSVRFITHYIPYEEFKVKEEYNLKAQQSTPVYGRTKNNQPDTFPRYPGGLEKLIADFRIYVEKMREQTNDSKWNDMPSRTTVGFIIEKDGSVSNIKVSKMLNSVLNKKVIHFIKQMPRWTPGTKDGKIVRSFYTVPLFF</sequence>
<organism evidence="11 12">
    <name type="scientific">Bacteroides clarus</name>
    <dbReference type="NCBI Taxonomy" id="626929"/>
    <lineage>
        <taxon>Bacteria</taxon>
        <taxon>Pseudomonadati</taxon>
        <taxon>Bacteroidota</taxon>
        <taxon>Bacteroidia</taxon>
        <taxon>Bacteroidales</taxon>
        <taxon>Bacteroidaceae</taxon>
        <taxon>Bacteroides</taxon>
    </lineage>
</organism>
<dbReference type="GO" id="GO:0031992">
    <property type="term" value="F:energy transducer activity"/>
    <property type="evidence" value="ECO:0007669"/>
    <property type="project" value="TreeGrafter"/>
</dbReference>
<comment type="similarity">
    <text evidence="2">Belongs to the TonB family.</text>
</comment>
<dbReference type="RefSeq" id="WP_087411882.1">
    <property type="nucleotide sequence ID" value="NZ_JADMRA010000004.1"/>
</dbReference>
<evidence type="ECO:0000256" key="2">
    <source>
        <dbReference type="ARBA" id="ARBA00006555"/>
    </source>
</evidence>
<proteinExistence type="inferred from homology"/>
<dbReference type="Gene3D" id="3.30.1150.10">
    <property type="match status" value="2"/>
</dbReference>
<dbReference type="Proteomes" id="UP000196587">
    <property type="component" value="Unassembled WGS sequence"/>
</dbReference>
<keyword evidence="8" id="KW-1133">Transmembrane helix</keyword>
<evidence type="ECO:0000256" key="3">
    <source>
        <dbReference type="ARBA" id="ARBA00022448"/>
    </source>
</evidence>
<dbReference type="Pfam" id="PF13715">
    <property type="entry name" value="CarbopepD_reg_2"/>
    <property type="match status" value="1"/>
</dbReference>
<comment type="subcellular location">
    <subcellularLocation>
        <location evidence="1">Cell inner membrane</location>
        <topology evidence="1">Single-pass membrane protein</topology>
        <orientation evidence="1">Periplasmic side</orientation>
    </subcellularLocation>
</comment>
<evidence type="ECO:0000313" key="12">
    <source>
        <dbReference type="Proteomes" id="UP000196587"/>
    </source>
</evidence>
<keyword evidence="9" id="KW-0472">Membrane</keyword>
<dbReference type="PANTHER" id="PTHR33446:SF2">
    <property type="entry name" value="PROTEIN TONB"/>
    <property type="match status" value="1"/>
</dbReference>
<dbReference type="EMBL" id="NFKE01000001">
    <property type="protein sequence ID" value="OUP36438.1"/>
    <property type="molecule type" value="Genomic_DNA"/>
</dbReference>
<protein>
    <recommendedName>
        <fullName evidence="10">TonB C-terminal domain-containing protein</fullName>
    </recommendedName>
</protein>
<evidence type="ECO:0000256" key="5">
    <source>
        <dbReference type="ARBA" id="ARBA00022519"/>
    </source>
</evidence>
<keyword evidence="5" id="KW-0997">Cell inner membrane</keyword>
<keyword evidence="6" id="KW-0812">Transmembrane</keyword>
<evidence type="ECO:0000256" key="6">
    <source>
        <dbReference type="ARBA" id="ARBA00022692"/>
    </source>
</evidence>
<name>A0A1Y4JV89_9BACE</name>
<dbReference type="GO" id="GO:0055085">
    <property type="term" value="P:transmembrane transport"/>
    <property type="evidence" value="ECO:0007669"/>
    <property type="project" value="InterPro"/>
</dbReference>
<evidence type="ECO:0000259" key="10">
    <source>
        <dbReference type="Pfam" id="PF03544"/>
    </source>
</evidence>
<feature type="domain" description="TonB C-terminal" evidence="10">
    <location>
        <begin position="408"/>
        <end position="466"/>
    </location>
</feature>
<keyword evidence="7" id="KW-0653">Protein transport</keyword>
<dbReference type="GO" id="GO:0098797">
    <property type="term" value="C:plasma membrane protein complex"/>
    <property type="evidence" value="ECO:0007669"/>
    <property type="project" value="TreeGrafter"/>
</dbReference>
<evidence type="ECO:0000313" key="11">
    <source>
        <dbReference type="EMBL" id="OUP36438.1"/>
    </source>
</evidence>
<dbReference type="AlphaFoldDB" id="A0A1Y4JV89"/>
<reference evidence="12" key="1">
    <citation type="submission" date="2017-04" db="EMBL/GenBank/DDBJ databases">
        <title>Function of individual gut microbiota members based on whole genome sequencing of pure cultures obtained from chicken caecum.</title>
        <authorList>
            <person name="Medvecky M."/>
            <person name="Cejkova D."/>
            <person name="Polansky O."/>
            <person name="Karasova D."/>
            <person name="Kubasova T."/>
            <person name="Cizek A."/>
            <person name="Rychlik I."/>
        </authorList>
    </citation>
    <scope>NUCLEOTIDE SEQUENCE [LARGE SCALE GENOMIC DNA]</scope>
    <source>
        <strain evidence="12">An189</strain>
    </source>
</reference>
<dbReference type="NCBIfam" id="TIGR01352">
    <property type="entry name" value="tonB_Cterm"/>
    <property type="match status" value="1"/>
</dbReference>
<evidence type="ECO:0000256" key="9">
    <source>
        <dbReference type="ARBA" id="ARBA00023136"/>
    </source>
</evidence>
<dbReference type="SUPFAM" id="SSF49464">
    <property type="entry name" value="Carboxypeptidase regulatory domain-like"/>
    <property type="match status" value="1"/>
</dbReference>
<comment type="caution">
    <text evidence="11">The sequence shown here is derived from an EMBL/GenBank/DDBJ whole genome shotgun (WGS) entry which is preliminary data.</text>
</comment>
<evidence type="ECO:0000256" key="8">
    <source>
        <dbReference type="ARBA" id="ARBA00022989"/>
    </source>
</evidence>
<dbReference type="GO" id="GO:0015031">
    <property type="term" value="P:protein transport"/>
    <property type="evidence" value="ECO:0007669"/>
    <property type="project" value="UniProtKB-KW"/>
</dbReference>
<evidence type="ECO:0000256" key="4">
    <source>
        <dbReference type="ARBA" id="ARBA00022475"/>
    </source>
</evidence>
<dbReference type="InterPro" id="IPR006260">
    <property type="entry name" value="TonB/TolA_C"/>
</dbReference>
<accession>A0A1Y4JV89</accession>
<gene>
    <name evidence="11" type="ORF">B5F24_00680</name>
</gene>
<evidence type="ECO:0000256" key="7">
    <source>
        <dbReference type="ARBA" id="ARBA00022927"/>
    </source>
</evidence>
<dbReference type="SUPFAM" id="SSF74653">
    <property type="entry name" value="TolA/TonB C-terminal domain"/>
    <property type="match status" value="2"/>
</dbReference>
<feature type="domain" description="TonB C-terminal" evidence="10">
    <location>
        <begin position="260"/>
        <end position="335"/>
    </location>
</feature>